<dbReference type="Gene3D" id="1.20.120.160">
    <property type="entry name" value="HPT domain"/>
    <property type="match status" value="1"/>
</dbReference>
<proteinExistence type="predicted"/>
<gene>
    <name evidence="3" type="ORF">UC8_24970</name>
</gene>
<keyword evidence="4" id="KW-1185">Reference proteome</keyword>
<name>A0A5B9QSV7_9BACT</name>
<dbReference type="EMBL" id="CP042914">
    <property type="protein sequence ID" value="QEG40485.1"/>
    <property type="molecule type" value="Genomic_DNA"/>
</dbReference>
<dbReference type="Pfam" id="PF01627">
    <property type="entry name" value="Hpt"/>
    <property type="match status" value="1"/>
</dbReference>
<dbReference type="OrthoDB" id="280534at2"/>
<dbReference type="RefSeq" id="WP_068139687.1">
    <property type="nucleotide sequence ID" value="NZ_CP042914.1"/>
</dbReference>
<dbReference type="GO" id="GO:0000160">
    <property type="term" value="P:phosphorelay signal transduction system"/>
    <property type="evidence" value="ECO:0007669"/>
    <property type="project" value="InterPro"/>
</dbReference>
<protein>
    <submittedName>
        <fullName evidence="3">Hpt domain protein</fullName>
    </submittedName>
</protein>
<dbReference type="GO" id="GO:0004672">
    <property type="term" value="F:protein kinase activity"/>
    <property type="evidence" value="ECO:0007669"/>
    <property type="project" value="UniProtKB-ARBA"/>
</dbReference>
<evidence type="ECO:0000256" key="1">
    <source>
        <dbReference type="PROSITE-ProRule" id="PRU00110"/>
    </source>
</evidence>
<dbReference type="SUPFAM" id="SSF47226">
    <property type="entry name" value="Histidine-containing phosphotransfer domain, HPT domain"/>
    <property type="match status" value="1"/>
</dbReference>
<dbReference type="PROSITE" id="PS50894">
    <property type="entry name" value="HPT"/>
    <property type="match status" value="1"/>
</dbReference>
<feature type="modified residue" description="Phosphohistidine" evidence="1">
    <location>
        <position position="58"/>
    </location>
</feature>
<reference evidence="3 4" key="1">
    <citation type="submission" date="2019-08" db="EMBL/GenBank/DDBJ databases">
        <title>Deep-cultivation of Planctomycetes and their phenomic and genomic characterization uncovers novel biology.</title>
        <authorList>
            <person name="Wiegand S."/>
            <person name="Jogler M."/>
            <person name="Boedeker C."/>
            <person name="Pinto D."/>
            <person name="Vollmers J."/>
            <person name="Rivas-Marin E."/>
            <person name="Kohn T."/>
            <person name="Peeters S.H."/>
            <person name="Heuer A."/>
            <person name="Rast P."/>
            <person name="Oberbeckmann S."/>
            <person name="Bunk B."/>
            <person name="Jeske O."/>
            <person name="Meyerdierks A."/>
            <person name="Storesund J.E."/>
            <person name="Kallscheuer N."/>
            <person name="Luecker S."/>
            <person name="Lage O.M."/>
            <person name="Pohl T."/>
            <person name="Merkel B.J."/>
            <person name="Hornburger P."/>
            <person name="Mueller R.-W."/>
            <person name="Bruemmer F."/>
            <person name="Labrenz M."/>
            <person name="Spormann A.M."/>
            <person name="Op den Camp H."/>
            <person name="Overmann J."/>
            <person name="Amann R."/>
            <person name="Jetten M.S.M."/>
            <person name="Mascher T."/>
            <person name="Medema M.H."/>
            <person name="Devos D.P."/>
            <person name="Kaster A.-K."/>
            <person name="Ovreas L."/>
            <person name="Rohde M."/>
            <person name="Galperin M.Y."/>
            <person name="Jogler C."/>
        </authorList>
    </citation>
    <scope>NUCLEOTIDE SEQUENCE [LARGE SCALE GENOMIC DNA]</scope>
    <source>
        <strain evidence="3 4">UC8</strain>
    </source>
</reference>
<dbReference type="Proteomes" id="UP000325286">
    <property type="component" value="Chromosome"/>
</dbReference>
<organism evidence="3 4">
    <name type="scientific">Roseimaritima ulvae</name>
    <dbReference type="NCBI Taxonomy" id="980254"/>
    <lineage>
        <taxon>Bacteria</taxon>
        <taxon>Pseudomonadati</taxon>
        <taxon>Planctomycetota</taxon>
        <taxon>Planctomycetia</taxon>
        <taxon>Pirellulales</taxon>
        <taxon>Pirellulaceae</taxon>
        <taxon>Roseimaritima</taxon>
    </lineage>
</organism>
<accession>A0A5B9QSV7</accession>
<sequence length="116" mass="12729">MNEHQKNRFSAALRRLAGDTDLLCCMASMVASDAEEVLAKLTRAIEAGDTASVSVTAHQLKGMLSTFETDSPVTELQELIDAARRHDAEATREQFQSLEPQLSELLAEISALQQRV</sequence>
<evidence type="ECO:0000313" key="4">
    <source>
        <dbReference type="Proteomes" id="UP000325286"/>
    </source>
</evidence>
<keyword evidence="1" id="KW-0597">Phosphoprotein</keyword>
<dbReference type="InterPro" id="IPR036641">
    <property type="entry name" value="HPT_dom_sf"/>
</dbReference>
<evidence type="ECO:0000259" key="2">
    <source>
        <dbReference type="PROSITE" id="PS50894"/>
    </source>
</evidence>
<dbReference type="KEGG" id="rul:UC8_24970"/>
<dbReference type="AlphaFoldDB" id="A0A5B9QSV7"/>
<feature type="domain" description="HPt" evidence="2">
    <location>
        <begin position="19"/>
        <end position="116"/>
    </location>
</feature>
<dbReference type="InterPro" id="IPR008207">
    <property type="entry name" value="Sig_transdc_His_kin_Hpt_dom"/>
</dbReference>
<evidence type="ECO:0000313" key="3">
    <source>
        <dbReference type="EMBL" id="QEG40485.1"/>
    </source>
</evidence>